<dbReference type="AlphaFoldDB" id="A0AA36IJP4"/>
<keyword evidence="2" id="KW-1185">Reference proteome</keyword>
<comment type="caution">
    <text evidence="1">The sequence shown here is derived from an EMBL/GenBank/DDBJ whole genome shotgun (WGS) entry which is preliminary data.</text>
</comment>
<dbReference type="EMBL" id="CAUJNA010001735">
    <property type="protein sequence ID" value="CAJ1388689.1"/>
    <property type="molecule type" value="Genomic_DNA"/>
</dbReference>
<evidence type="ECO:0000313" key="2">
    <source>
        <dbReference type="Proteomes" id="UP001178507"/>
    </source>
</evidence>
<proteinExistence type="predicted"/>
<dbReference type="Proteomes" id="UP001178507">
    <property type="component" value="Unassembled WGS sequence"/>
</dbReference>
<sequence length="267" mass="29828">MLAIQVRIYGSVTMPAAPPDCFSWRQLQQPSWAEYTGRFRAALLPLEAKQRGLKDTVQVLILGGCFIDGGEGGYGGFERLMHDAWEGKVDFHQQASEWKCWGMQTNQRGRQWARQGVDAASCTWERGKRLLALLPGQDVVSTAPLRAPDVESLPWRPAQAAGVVREALRRDLGRSISASDSAAQCHVRLSTARNAVPRLILAFDEGVLVSGFGEWRRQWRFLLLVGIRLSHLLPFDLWQRRVVLAILPRDARTQSSLPAGMPKVECS</sequence>
<reference evidence="1" key="1">
    <citation type="submission" date="2023-08" db="EMBL/GenBank/DDBJ databases">
        <authorList>
            <person name="Chen Y."/>
            <person name="Shah S."/>
            <person name="Dougan E. K."/>
            <person name="Thang M."/>
            <person name="Chan C."/>
        </authorList>
    </citation>
    <scope>NUCLEOTIDE SEQUENCE</scope>
</reference>
<protein>
    <submittedName>
        <fullName evidence="1">Uncharacterized protein</fullName>
    </submittedName>
</protein>
<evidence type="ECO:0000313" key="1">
    <source>
        <dbReference type="EMBL" id="CAJ1388689.1"/>
    </source>
</evidence>
<organism evidence="1 2">
    <name type="scientific">Effrenium voratum</name>
    <dbReference type="NCBI Taxonomy" id="2562239"/>
    <lineage>
        <taxon>Eukaryota</taxon>
        <taxon>Sar</taxon>
        <taxon>Alveolata</taxon>
        <taxon>Dinophyceae</taxon>
        <taxon>Suessiales</taxon>
        <taxon>Symbiodiniaceae</taxon>
        <taxon>Effrenium</taxon>
    </lineage>
</organism>
<name>A0AA36IJP4_9DINO</name>
<gene>
    <name evidence="1" type="ORF">EVOR1521_LOCUS14502</name>
</gene>
<accession>A0AA36IJP4</accession>